<dbReference type="EMBL" id="QJJK01000011">
    <property type="protein sequence ID" value="PXW54670.1"/>
    <property type="molecule type" value="Genomic_DNA"/>
</dbReference>
<comment type="caution">
    <text evidence="1">The sequence shown here is derived from an EMBL/GenBank/DDBJ whole genome shotgun (WGS) entry which is preliminary data.</text>
</comment>
<organism evidence="1 2">
    <name type="scientific">Chelatococcus asaccharovorans</name>
    <dbReference type="NCBI Taxonomy" id="28210"/>
    <lineage>
        <taxon>Bacteria</taxon>
        <taxon>Pseudomonadati</taxon>
        <taxon>Pseudomonadota</taxon>
        <taxon>Alphaproteobacteria</taxon>
        <taxon>Hyphomicrobiales</taxon>
        <taxon>Chelatococcaceae</taxon>
        <taxon>Chelatococcus</taxon>
    </lineage>
</organism>
<proteinExistence type="predicted"/>
<name>A0A2V3TY09_9HYPH</name>
<keyword evidence="2" id="KW-1185">Reference proteome</keyword>
<reference evidence="1 2" key="1">
    <citation type="submission" date="2018-05" db="EMBL/GenBank/DDBJ databases">
        <title>Genomic Encyclopedia of Type Strains, Phase IV (KMG-IV): sequencing the most valuable type-strain genomes for metagenomic binning, comparative biology and taxonomic classification.</title>
        <authorList>
            <person name="Goeker M."/>
        </authorList>
    </citation>
    <scope>NUCLEOTIDE SEQUENCE [LARGE SCALE GENOMIC DNA]</scope>
    <source>
        <strain evidence="1 2">DSM 6462</strain>
    </source>
</reference>
<protein>
    <submittedName>
        <fullName evidence="1">Uncharacterized protein</fullName>
    </submittedName>
</protein>
<accession>A0A2V3TY09</accession>
<dbReference type="AlphaFoldDB" id="A0A2V3TY09"/>
<sequence>MHSAVYRLSEGSPQFRKALLQVFDSFPGSACFILDWKRKNWIKILDTFDDLSRDFIKLFRKPGIVRGPLQKNNHDGVQCIGKQGIEMRVRPPVASVVFAHRSSALIARPAELI</sequence>
<dbReference type="Proteomes" id="UP000248021">
    <property type="component" value="Unassembled WGS sequence"/>
</dbReference>
<evidence type="ECO:0000313" key="2">
    <source>
        <dbReference type="Proteomes" id="UP000248021"/>
    </source>
</evidence>
<gene>
    <name evidence="1" type="ORF">C7450_111202</name>
</gene>
<evidence type="ECO:0000313" key="1">
    <source>
        <dbReference type="EMBL" id="PXW54670.1"/>
    </source>
</evidence>